<dbReference type="PANTHER" id="PTHR31836:SF28">
    <property type="entry name" value="SRCR DOMAIN-CONTAINING PROTEIN-RELATED"/>
    <property type="match status" value="1"/>
</dbReference>
<dbReference type="EMBL" id="SGPJ01000269">
    <property type="protein sequence ID" value="THG96025.1"/>
    <property type="molecule type" value="Genomic_DNA"/>
</dbReference>
<dbReference type="InterPro" id="IPR036908">
    <property type="entry name" value="RlpA-like_sf"/>
</dbReference>
<dbReference type="InterPro" id="IPR009009">
    <property type="entry name" value="RlpA-like_DPBB"/>
</dbReference>
<accession>A0A4S4KD94</accession>
<dbReference type="AlphaFoldDB" id="A0A4S4KD94"/>
<evidence type="ECO:0000259" key="3">
    <source>
        <dbReference type="Pfam" id="PF03330"/>
    </source>
</evidence>
<keyword evidence="1 2" id="KW-0732">Signal</keyword>
<protein>
    <recommendedName>
        <fullName evidence="3">RlpA-like protein double-psi beta-barrel domain-containing protein</fullName>
    </recommendedName>
</protein>
<dbReference type="InterPro" id="IPR051477">
    <property type="entry name" value="Expansin_CellWall"/>
</dbReference>
<feature type="chain" id="PRO_5020791324" description="RlpA-like protein double-psi beta-barrel domain-containing protein" evidence="2">
    <location>
        <begin position="20"/>
        <end position="127"/>
    </location>
</feature>
<feature type="signal peptide" evidence="2">
    <location>
        <begin position="1"/>
        <end position="19"/>
    </location>
</feature>
<organism evidence="4 5">
    <name type="scientific">Hermanssonia centrifuga</name>
    <dbReference type="NCBI Taxonomy" id="98765"/>
    <lineage>
        <taxon>Eukaryota</taxon>
        <taxon>Fungi</taxon>
        <taxon>Dikarya</taxon>
        <taxon>Basidiomycota</taxon>
        <taxon>Agaricomycotina</taxon>
        <taxon>Agaricomycetes</taxon>
        <taxon>Polyporales</taxon>
        <taxon>Meruliaceae</taxon>
        <taxon>Hermanssonia</taxon>
    </lineage>
</organism>
<dbReference type="Pfam" id="PF03330">
    <property type="entry name" value="DPBB_1"/>
    <property type="match status" value="1"/>
</dbReference>
<dbReference type="SUPFAM" id="SSF50685">
    <property type="entry name" value="Barwin-like endoglucanases"/>
    <property type="match status" value="1"/>
</dbReference>
<dbReference type="Gene3D" id="2.40.40.10">
    <property type="entry name" value="RlpA-like domain"/>
    <property type="match status" value="1"/>
</dbReference>
<evidence type="ECO:0000256" key="2">
    <source>
        <dbReference type="SAM" id="SignalP"/>
    </source>
</evidence>
<name>A0A4S4KD94_9APHY</name>
<keyword evidence="5" id="KW-1185">Reference proteome</keyword>
<reference evidence="4 5" key="1">
    <citation type="submission" date="2019-02" db="EMBL/GenBank/DDBJ databases">
        <title>Genome sequencing of the rare red list fungi Phlebia centrifuga.</title>
        <authorList>
            <person name="Buettner E."/>
            <person name="Kellner H."/>
        </authorList>
    </citation>
    <scope>NUCLEOTIDE SEQUENCE [LARGE SCALE GENOMIC DNA]</scope>
    <source>
        <strain evidence="4 5">DSM 108282</strain>
    </source>
</reference>
<dbReference type="Proteomes" id="UP000309038">
    <property type="component" value="Unassembled WGS sequence"/>
</dbReference>
<evidence type="ECO:0000256" key="1">
    <source>
        <dbReference type="ARBA" id="ARBA00022729"/>
    </source>
</evidence>
<evidence type="ECO:0000313" key="5">
    <source>
        <dbReference type="Proteomes" id="UP000309038"/>
    </source>
</evidence>
<proteinExistence type="predicted"/>
<dbReference type="PANTHER" id="PTHR31836">
    <property type="match status" value="1"/>
</dbReference>
<evidence type="ECO:0000313" key="4">
    <source>
        <dbReference type="EMBL" id="THG96025.1"/>
    </source>
</evidence>
<dbReference type="CDD" id="cd22191">
    <property type="entry name" value="DPBB_RlpA_EXP_N-like"/>
    <property type="match status" value="1"/>
</dbReference>
<gene>
    <name evidence="4" type="ORF">EW026_g5738</name>
</gene>
<feature type="domain" description="RlpA-like protein double-psi beta-barrel" evidence="3">
    <location>
        <begin position="52"/>
        <end position="123"/>
    </location>
</feature>
<comment type="caution">
    <text evidence="4">The sequence shown here is derived from an EMBL/GenBank/DDBJ whole genome shotgun (WGS) entry which is preliminary data.</text>
</comment>
<sequence length="127" mass="12974">MFGTFTLLTALATFGVAQAAPAQVNSGDATFYAPGLGACGQTNSASDAIVAVSQSFFESFPGAGPNPNLNPVCGQKMTVYFQGKSTDVTVVDSCPGCGPSDIDLSPAAFSNLADQSLGRIQVTWTLQ</sequence>